<dbReference type="EMBL" id="CP157375">
    <property type="protein sequence ID" value="XBM31252.1"/>
    <property type="molecule type" value="Genomic_DNA"/>
</dbReference>
<dbReference type="PANTHER" id="PTHR33420">
    <property type="entry name" value="FIMBRIAL SUBUNIT ELFA-RELATED"/>
    <property type="match status" value="1"/>
</dbReference>
<dbReference type="NCBIfam" id="NF011794">
    <property type="entry name" value="PRK15262.1"/>
    <property type="match status" value="1"/>
</dbReference>
<feature type="chain" id="PRO_5043582607" evidence="5">
    <location>
        <begin position="32"/>
        <end position="201"/>
    </location>
</feature>
<evidence type="ECO:0000256" key="4">
    <source>
        <dbReference type="ARBA" id="ARBA00023263"/>
    </source>
</evidence>
<feature type="signal peptide" evidence="5">
    <location>
        <begin position="1"/>
        <end position="31"/>
    </location>
</feature>
<evidence type="ECO:0000256" key="1">
    <source>
        <dbReference type="ARBA" id="ARBA00004561"/>
    </source>
</evidence>
<proteinExistence type="inferred from homology"/>
<dbReference type="GO" id="GO:0043709">
    <property type="term" value="P:cell adhesion involved in single-species biofilm formation"/>
    <property type="evidence" value="ECO:0007669"/>
    <property type="project" value="TreeGrafter"/>
</dbReference>
<dbReference type="InterPro" id="IPR036937">
    <property type="entry name" value="Adhesion_dom_fimbrial_sf"/>
</dbReference>
<evidence type="ECO:0000256" key="3">
    <source>
        <dbReference type="ARBA" id="ARBA00022729"/>
    </source>
</evidence>
<comment type="similarity">
    <text evidence="2">Belongs to the fimbrial protein family.</text>
</comment>
<keyword evidence="4" id="KW-0281">Fimbrium</keyword>
<accession>A0AAU7FZK7</accession>
<evidence type="ECO:0000256" key="2">
    <source>
        <dbReference type="ARBA" id="ARBA00006671"/>
    </source>
</evidence>
<reference evidence="6" key="1">
    <citation type="submission" date="2024-05" db="EMBL/GenBank/DDBJ databases">
        <title>Copy number flexibility facilitates heteroresistance to increasing antibiotic pressure and threatens the beta-lactam pipeline.</title>
        <authorList>
            <person name="Choby J.E."/>
            <person name="Weiss D.S."/>
        </authorList>
    </citation>
    <scope>NUCLEOTIDE SEQUENCE</scope>
    <source>
        <strain evidence="6">Mu1197</strain>
    </source>
</reference>
<evidence type="ECO:0000256" key="5">
    <source>
        <dbReference type="SAM" id="SignalP"/>
    </source>
</evidence>
<dbReference type="InterPro" id="IPR050263">
    <property type="entry name" value="Bact_Fimbrial_Adh_Pro"/>
</dbReference>
<keyword evidence="3 5" id="KW-0732">Signal</keyword>
<sequence length="201" mass="21833">MLTPNKNYRLKGSILTLAAIMNWCWSAPCQSADAGMDVTLNANIVENTCQISIANNGKVSLPTVSKSWFYNVDGTTRLQPTDDAGGTPFAVKIDNCPLDDQVPQKFIFSFQPQSKEWPESTRQVFINETSVAAGGADNTGVVIFSKAHNTNVLSSEGNSSVELVANEKWGTEYPFYARLQNTGAVSVGKVTSRVLVNAIYE</sequence>
<dbReference type="Gene3D" id="2.60.40.1090">
    <property type="entry name" value="Fimbrial-type adhesion domain"/>
    <property type="match status" value="1"/>
</dbReference>
<dbReference type="RefSeq" id="WP_235403544.1">
    <property type="nucleotide sequence ID" value="NZ_CP157375.1"/>
</dbReference>
<organism evidence="6">
    <name type="scientific">Enterobacter cloacae complex sp. Mu1197</name>
    <dbReference type="NCBI Taxonomy" id="3152302"/>
    <lineage>
        <taxon>Bacteria</taxon>
        <taxon>Pseudomonadati</taxon>
        <taxon>Pseudomonadota</taxon>
        <taxon>Gammaproteobacteria</taxon>
        <taxon>Enterobacterales</taxon>
        <taxon>Enterobacteriaceae</taxon>
        <taxon>Enterobacter</taxon>
        <taxon>Enterobacter cloacae complex</taxon>
    </lineage>
</organism>
<dbReference type="InterPro" id="IPR008966">
    <property type="entry name" value="Adhesion_dom_sf"/>
</dbReference>
<evidence type="ECO:0000313" key="6">
    <source>
        <dbReference type="EMBL" id="XBM31252.1"/>
    </source>
</evidence>
<name>A0AAU7FZK7_9ENTR</name>
<gene>
    <name evidence="6" type="ORF">ABFV38_03830</name>
</gene>
<comment type="subcellular location">
    <subcellularLocation>
        <location evidence="1">Fimbrium</location>
    </subcellularLocation>
</comment>
<dbReference type="SUPFAM" id="SSF49401">
    <property type="entry name" value="Bacterial adhesins"/>
    <property type="match status" value="1"/>
</dbReference>
<dbReference type="PANTHER" id="PTHR33420:SF3">
    <property type="entry name" value="FIMBRIAL SUBUNIT ELFA"/>
    <property type="match status" value="1"/>
</dbReference>
<dbReference type="GO" id="GO:0009289">
    <property type="term" value="C:pilus"/>
    <property type="evidence" value="ECO:0007669"/>
    <property type="project" value="UniProtKB-SubCell"/>
</dbReference>
<protein>
    <submittedName>
        <fullName evidence="6">Fimbrial-like protein</fullName>
    </submittedName>
</protein>
<dbReference type="AlphaFoldDB" id="A0AAU7FZK7"/>